<evidence type="ECO:0000313" key="2">
    <source>
        <dbReference type="EMBL" id="KAF2166298.1"/>
    </source>
</evidence>
<dbReference type="Proteomes" id="UP000799537">
    <property type="component" value="Unassembled WGS sequence"/>
</dbReference>
<organism evidence="2 3">
    <name type="scientific">Zasmidium cellare ATCC 36951</name>
    <dbReference type="NCBI Taxonomy" id="1080233"/>
    <lineage>
        <taxon>Eukaryota</taxon>
        <taxon>Fungi</taxon>
        <taxon>Dikarya</taxon>
        <taxon>Ascomycota</taxon>
        <taxon>Pezizomycotina</taxon>
        <taxon>Dothideomycetes</taxon>
        <taxon>Dothideomycetidae</taxon>
        <taxon>Mycosphaerellales</taxon>
        <taxon>Mycosphaerellaceae</taxon>
        <taxon>Zasmidium</taxon>
    </lineage>
</organism>
<dbReference type="EMBL" id="ML993597">
    <property type="protein sequence ID" value="KAF2166298.1"/>
    <property type="molecule type" value="Genomic_DNA"/>
</dbReference>
<proteinExistence type="predicted"/>
<dbReference type="RefSeq" id="XP_033667187.1">
    <property type="nucleotide sequence ID" value="XM_033812921.1"/>
</dbReference>
<name>A0A6A6CJD4_ZASCE</name>
<sequence length="192" mass="21623">MAKSGVEASEKQNDMAENVLNMTQTMINIKEETDRLLRETHRILQEKVTSNEKQLSMPETQHFVHDYLLSHKPELEAIDPTAKGSKLCIRRLLAEMLHQAIDAVSADIMQSVHVQMKKRRSASSTETLRGMSQVLGEQEDEEGEMVGEMSEDEGAVEELEADGKGQELGKVVGEEMMELRDVVKEAVDDVLW</sequence>
<accession>A0A6A6CJD4</accession>
<gene>
    <name evidence="2" type="ORF">M409DRAFT_55145</name>
</gene>
<reference evidence="2" key="1">
    <citation type="journal article" date="2020" name="Stud. Mycol.">
        <title>101 Dothideomycetes genomes: a test case for predicting lifestyles and emergence of pathogens.</title>
        <authorList>
            <person name="Haridas S."/>
            <person name="Albert R."/>
            <person name="Binder M."/>
            <person name="Bloem J."/>
            <person name="Labutti K."/>
            <person name="Salamov A."/>
            <person name="Andreopoulos B."/>
            <person name="Baker S."/>
            <person name="Barry K."/>
            <person name="Bills G."/>
            <person name="Bluhm B."/>
            <person name="Cannon C."/>
            <person name="Castanera R."/>
            <person name="Culley D."/>
            <person name="Daum C."/>
            <person name="Ezra D."/>
            <person name="Gonzalez J."/>
            <person name="Henrissat B."/>
            <person name="Kuo A."/>
            <person name="Liang C."/>
            <person name="Lipzen A."/>
            <person name="Lutzoni F."/>
            <person name="Magnuson J."/>
            <person name="Mondo S."/>
            <person name="Nolan M."/>
            <person name="Ohm R."/>
            <person name="Pangilinan J."/>
            <person name="Park H.-J."/>
            <person name="Ramirez L."/>
            <person name="Alfaro M."/>
            <person name="Sun H."/>
            <person name="Tritt A."/>
            <person name="Yoshinaga Y."/>
            <person name="Zwiers L.-H."/>
            <person name="Turgeon B."/>
            <person name="Goodwin S."/>
            <person name="Spatafora J."/>
            <person name="Crous P."/>
            <person name="Grigoriev I."/>
        </authorList>
    </citation>
    <scope>NUCLEOTIDE SEQUENCE</scope>
    <source>
        <strain evidence="2">ATCC 36951</strain>
    </source>
</reference>
<protein>
    <submittedName>
        <fullName evidence="2">Uncharacterized protein</fullName>
    </submittedName>
</protein>
<evidence type="ECO:0000313" key="3">
    <source>
        <dbReference type="Proteomes" id="UP000799537"/>
    </source>
</evidence>
<evidence type="ECO:0000256" key="1">
    <source>
        <dbReference type="SAM" id="MobiDB-lite"/>
    </source>
</evidence>
<dbReference type="AlphaFoldDB" id="A0A6A6CJD4"/>
<keyword evidence="3" id="KW-1185">Reference proteome</keyword>
<feature type="compositionally biased region" description="Acidic residues" evidence="1">
    <location>
        <begin position="137"/>
        <end position="160"/>
    </location>
</feature>
<dbReference type="GeneID" id="54566193"/>
<feature type="region of interest" description="Disordered" evidence="1">
    <location>
        <begin position="119"/>
        <end position="168"/>
    </location>
</feature>